<dbReference type="InterPro" id="IPR012340">
    <property type="entry name" value="NA-bd_OB-fold"/>
</dbReference>
<evidence type="ECO:0000259" key="1">
    <source>
        <dbReference type="SMART" id="SM00955"/>
    </source>
</evidence>
<sequence>MNYTIQIEDREYLKWNVTCNEALVGPAKPGRPGPVGLCETFHPLKCKLFHGDQFHFTEDQVFTLLHSPMRELGQNIPGILIISDGKTYGRTENKKRLLYKCIPNDRTLPAFLVPYDIKLELSKHIVNKYVLFKYVHWNDKHPLGELCETIGSVNHYEAFEQYQLWCKGLHISMAKYTNHIRSIYAETDESSLIHSITQKHHIEDRTSEYVFSIDNDTTTDYDDAMSISENSDGSVRISIYIANVLVWLQELDGWTGYSDRVSTIYLPTRKIHMLPAHLSENLCSLIEKRERFAIVMDYAVYPDGSHAVSFKNTKIVVKKNYRYEADNLLRNPIYKSLLDITHKMDRNIKDSHEVVAYWMIKMNEEIGTVLYKNKMGVFRLAKRSIPASESPLGIIGLSEANAGSRINDIETEKMLYNFHNHICSEYSTFKEGEQYTHSVMLVENYVHFTSPIRRLVDLLNQIYIWGILGYTQTQEMMCFVEKWTSSPTVCYINDTMKAIRRTQSSCELVYMCYNNHNILQNYMGIVFDKTAAMDEQYEYTVYIKDLKYLSHIKCEKNIEVFSKVECKVFVFHDKTTVRDKIVLEIL</sequence>
<dbReference type="GO" id="GO:0000175">
    <property type="term" value="F:3'-5'-RNA exonuclease activity"/>
    <property type="evidence" value="ECO:0007669"/>
    <property type="project" value="TreeGrafter"/>
</dbReference>
<accession>A0A6C0JXA9</accession>
<protein>
    <recommendedName>
        <fullName evidence="1">RNB domain-containing protein</fullName>
    </recommendedName>
</protein>
<dbReference type="InterPro" id="IPR050180">
    <property type="entry name" value="RNR_Ribonuclease"/>
</dbReference>
<dbReference type="SUPFAM" id="SSF50249">
    <property type="entry name" value="Nucleic acid-binding proteins"/>
    <property type="match status" value="1"/>
</dbReference>
<dbReference type="Pfam" id="PF00773">
    <property type="entry name" value="RNB"/>
    <property type="match status" value="2"/>
</dbReference>
<dbReference type="InterPro" id="IPR001900">
    <property type="entry name" value="RNase_II/R"/>
</dbReference>
<dbReference type="EMBL" id="MN740755">
    <property type="protein sequence ID" value="QHU10412.1"/>
    <property type="molecule type" value="Genomic_DNA"/>
</dbReference>
<dbReference type="GO" id="GO:0003723">
    <property type="term" value="F:RNA binding"/>
    <property type="evidence" value="ECO:0007669"/>
    <property type="project" value="InterPro"/>
</dbReference>
<organism evidence="2">
    <name type="scientific">viral metagenome</name>
    <dbReference type="NCBI Taxonomy" id="1070528"/>
    <lineage>
        <taxon>unclassified sequences</taxon>
        <taxon>metagenomes</taxon>
        <taxon>organismal metagenomes</taxon>
    </lineage>
</organism>
<evidence type="ECO:0000313" key="2">
    <source>
        <dbReference type="EMBL" id="QHU10412.1"/>
    </source>
</evidence>
<proteinExistence type="predicted"/>
<name>A0A6C0JXA9_9ZZZZ</name>
<dbReference type="AlphaFoldDB" id="A0A6C0JXA9"/>
<dbReference type="Pfam" id="PF17849">
    <property type="entry name" value="OB_Dis3"/>
    <property type="match status" value="1"/>
</dbReference>
<dbReference type="GO" id="GO:0006402">
    <property type="term" value="P:mRNA catabolic process"/>
    <property type="evidence" value="ECO:0007669"/>
    <property type="project" value="TreeGrafter"/>
</dbReference>
<dbReference type="InterPro" id="IPR041505">
    <property type="entry name" value="Dis3_CSD2"/>
</dbReference>
<feature type="domain" description="RNB" evidence="1">
    <location>
        <begin position="202"/>
        <end position="470"/>
    </location>
</feature>
<reference evidence="2" key="1">
    <citation type="journal article" date="2020" name="Nature">
        <title>Giant virus diversity and host interactions through global metagenomics.</title>
        <authorList>
            <person name="Schulz F."/>
            <person name="Roux S."/>
            <person name="Paez-Espino D."/>
            <person name="Jungbluth S."/>
            <person name="Walsh D.A."/>
            <person name="Denef V.J."/>
            <person name="McMahon K.D."/>
            <person name="Konstantinidis K.T."/>
            <person name="Eloe-Fadrosh E.A."/>
            <person name="Kyrpides N.C."/>
            <person name="Woyke T."/>
        </authorList>
    </citation>
    <scope>NUCLEOTIDE SEQUENCE</scope>
    <source>
        <strain evidence="2">GVMAG-S-1101164-67</strain>
    </source>
</reference>
<dbReference type="PANTHER" id="PTHR23355">
    <property type="entry name" value="RIBONUCLEASE"/>
    <property type="match status" value="1"/>
</dbReference>
<dbReference type="PANTHER" id="PTHR23355:SF9">
    <property type="entry name" value="DIS3-LIKE EXONUCLEASE 2"/>
    <property type="match status" value="1"/>
</dbReference>
<dbReference type="SMART" id="SM00955">
    <property type="entry name" value="RNB"/>
    <property type="match status" value="1"/>
</dbReference>